<dbReference type="InterPro" id="IPR005149">
    <property type="entry name" value="Tscrpt_reg_PadR_N"/>
</dbReference>
<feature type="domain" description="Transcription regulator PadR N-terminal" evidence="1">
    <location>
        <begin position="22"/>
        <end position="92"/>
    </location>
</feature>
<keyword evidence="3" id="KW-1185">Reference proteome</keyword>
<reference evidence="3" key="1">
    <citation type="journal article" date="2019" name="Int. J. Syst. Evol. Microbiol.">
        <title>The Global Catalogue of Microorganisms (GCM) 10K type strain sequencing project: providing services to taxonomists for standard genome sequencing and annotation.</title>
        <authorList>
            <consortium name="The Broad Institute Genomics Platform"/>
            <consortium name="The Broad Institute Genome Sequencing Center for Infectious Disease"/>
            <person name="Wu L."/>
            <person name="Ma J."/>
        </authorList>
    </citation>
    <scope>NUCLEOTIDE SEQUENCE [LARGE SCALE GENOMIC DNA]</scope>
    <source>
        <strain evidence="3">JCM 17130</strain>
    </source>
</reference>
<dbReference type="Proteomes" id="UP001597277">
    <property type="component" value="Unassembled WGS sequence"/>
</dbReference>
<dbReference type="RefSeq" id="WP_388002037.1">
    <property type="nucleotide sequence ID" value="NZ_JBHUEE010000001.1"/>
</dbReference>
<gene>
    <name evidence="2" type="ORF">ACFSE6_02075</name>
</gene>
<dbReference type="PANTHER" id="PTHR33169:SF14">
    <property type="entry name" value="TRANSCRIPTIONAL REGULATOR RV3488"/>
    <property type="match status" value="1"/>
</dbReference>
<dbReference type="Pfam" id="PF03551">
    <property type="entry name" value="PadR"/>
    <property type="match status" value="1"/>
</dbReference>
<sequence length="125" mass="13661">MATPASPARDPQLLKGVLPMLVLALLRERDSYGYELVTRLQDAGLVDVAAGSVYPVLTRLERDGHLTAYLVRSSSGPARKYYTPTESGLELLTRQRRGWHQLGDVVAVVLTSGPHRARTVPEVAP</sequence>
<dbReference type="SUPFAM" id="SSF46785">
    <property type="entry name" value="Winged helix' DNA-binding domain"/>
    <property type="match status" value="1"/>
</dbReference>
<dbReference type="EMBL" id="JBHUEE010000001">
    <property type="protein sequence ID" value="MFD1716606.1"/>
    <property type="molecule type" value="Genomic_DNA"/>
</dbReference>
<dbReference type="InterPro" id="IPR036390">
    <property type="entry name" value="WH_DNA-bd_sf"/>
</dbReference>
<evidence type="ECO:0000313" key="2">
    <source>
        <dbReference type="EMBL" id="MFD1716606.1"/>
    </source>
</evidence>
<protein>
    <submittedName>
        <fullName evidence="2">PadR family transcriptional regulator</fullName>
    </submittedName>
</protein>
<evidence type="ECO:0000313" key="3">
    <source>
        <dbReference type="Proteomes" id="UP001597277"/>
    </source>
</evidence>
<organism evidence="2 3">
    <name type="scientific">Georgenia deserti</name>
    <dbReference type="NCBI Taxonomy" id="2093781"/>
    <lineage>
        <taxon>Bacteria</taxon>
        <taxon>Bacillati</taxon>
        <taxon>Actinomycetota</taxon>
        <taxon>Actinomycetes</taxon>
        <taxon>Micrococcales</taxon>
        <taxon>Bogoriellaceae</taxon>
        <taxon>Georgenia</taxon>
    </lineage>
</organism>
<dbReference type="InterPro" id="IPR036388">
    <property type="entry name" value="WH-like_DNA-bd_sf"/>
</dbReference>
<proteinExistence type="predicted"/>
<name>A0ABW4L3K9_9MICO</name>
<dbReference type="PANTHER" id="PTHR33169">
    <property type="entry name" value="PADR-FAMILY TRANSCRIPTIONAL REGULATOR"/>
    <property type="match status" value="1"/>
</dbReference>
<accession>A0ABW4L3K9</accession>
<dbReference type="InterPro" id="IPR052509">
    <property type="entry name" value="Metal_resp_DNA-bind_regulator"/>
</dbReference>
<evidence type="ECO:0000259" key="1">
    <source>
        <dbReference type="Pfam" id="PF03551"/>
    </source>
</evidence>
<comment type="caution">
    <text evidence="2">The sequence shown here is derived from an EMBL/GenBank/DDBJ whole genome shotgun (WGS) entry which is preliminary data.</text>
</comment>
<dbReference type="Gene3D" id="1.10.10.10">
    <property type="entry name" value="Winged helix-like DNA-binding domain superfamily/Winged helix DNA-binding domain"/>
    <property type="match status" value="1"/>
</dbReference>